<dbReference type="Proteomes" id="UP000238314">
    <property type="component" value="Unassembled WGS sequence"/>
</dbReference>
<evidence type="ECO:0000313" key="5">
    <source>
        <dbReference type="Proteomes" id="UP000186246"/>
    </source>
</evidence>
<evidence type="ECO:0000259" key="2">
    <source>
        <dbReference type="Pfam" id="PF18216"/>
    </source>
</evidence>
<dbReference type="EMBL" id="FTOJ01000001">
    <property type="protein sequence ID" value="SIS60030.1"/>
    <property type="molecule type" value="Genomic_DNA"/>
</dbReference>
<dbReference type="EMBL" id="MUGO01000003">
    <property type="protein sequence ID" value="PQA96341.1"/>
    <property type="molecule type" value="Genomic_DNA"/>
</dbReference>
<dbReference type="GO" id="GO:0005829">
    <property type="term" value="C:cytosol"/>
    <property type="evidence" value="ECO:0007669"/>
    <property type="project" value="TreeGrafter"/>
</dbReference>
<name>A0A1N7KEV2_9FLAO</name>
<evidence type="ECO:0000313" key="4">
    <source>
        <dbReference type="EMBL" id="SIS60030.1"/>
    </source>
</evidence>
<dbReference type="Proteomes" id="UP000186246">
    <property type="component" value="Unassembled WGS sequence"/>
</dbReference>
<gene>
    <name evidence="3" type="ORF">B0A70_04280</name>
    <name evidence="4" type="ORF">SAMN05421796_101498</name>
</gene>
<reference evidence="3 6" key="1">
    <citation type="submission" date="2016-11" db="EMBL/GenBank/DDBJ databases">
        <title>Whole genomes of Flavobacteriaceae.</title>
        <authorList>
            <person name="Stine C."/>
            <person name="Li C."/>
            <person name="Tadesse D."/>
        </authorList>
    </citation>
    <scope>NUCLEOTIDE SEQUENCE [LARGE SCALE GENOMIC DNA]</scope>
    <source>
        <strain evidence="3 6">DSM 21068</strain>
    </source>
</reference>
<dbReference type="PANTHER" id="PTHR11138:SF5">
    <property type="entry name" value="METHIONYL-TRNA FORMYLTRANSFERASE, MITOCHONDRIAL"/>
    <property type="match status" value="1"/>
</dbReference>
<feature type="domain" description="Formyl transferase N-terminal" evidence="1">
    <location>
        <begin position="69"/>
        <end position="167"/>
    </location>
</feature>
<dbReference type="Gene3D" id="3.40.50.170">
    <property type="entry name" value="Formyl transferase, N-terminal domain"/>
    <property type="match status" value="1"/>
</dbReference>
<dbReference type="PANTHER" id="PTHR11138">
    <property type="entry name" value="METHIONYL-TRNA FORMYLTRANSFERASE"/>
    <property type="match status" value="1"/>
</dbReference>
<keyword evidence="6" id="KW-1185">Reference proteome</keyword>
<evidence type="ECO:0000313" key="6">
    <source>
        <dbReference type="Proteomes" id="UP000238314"/>
    </source>
</evidence>
<dbReference type="STRING" id="551459.SAMN05421796_101498"/>
<feature type="domain" description="N-formyltransferase dimerization C-terminal" evidence="2">
    <location>
        <begin position="193"/>
        <end position="245"/>
    </location>
</feature>
<proteinExistence type="predicted"/>
<dbReference type="RefSeq" id="WP_076449444.1">
    <property type="nucleotide sequence ID" value="NZ_FTOJ01000001.1"/>
</dbReference>
<dbReference type="GO" id="GO:0004479">
    <property type="term" value="F:methionyl-tRNA formyltransferase activity"/>
    <property type="evidence" value="ECO:0007669"/>
    <property type="project" value="TreeGrafter"/>
</dbReference>
<dbReference type="Pfam" id="PF00551">
    <property type="entry name" value="Formyl_trans_N"/>
    <property type="match status" value="1"/>
</dbReference>
<evidence type="ECO:0000259" key="1">
    <source>
        <dbReference type="Pfam" id="PF00551"/>
    </source>
</evidence>
<sequence>MYKNVLVISDNLYLCKRIEEVLKLKLITESEFSFAISPFSNLTEFEEKISNSIFVVNLKDETDVAKITSQYDLVLSIHCKQLFPASMVNKVKCINIHPGYNPYNRGWYPQVFSILNDEIIGATIHEIDEEIDHGAIIDRTIVEKDNIDTSGTLYDKILEAEISLFTKNISSILQNTYNTQAPETEGKLHLKKDFNVICKIDLKEVNSFENFIKKMRALTHHDFKNAHYIDPLTNEKIYISLNISK</sequence>
<reference evidence="5" key="2">
    <citation type="submission" date="2017-01" db="EMBL/GenBank/DDBJ databases">
        <authorList>
            <person name="Varghese N."/>
            <person name="Submissions S."/>
        </authorList>
    </citation>
    <scope>NUCLEOTIDE SEQUENCE [LARGE SCALE GENOMIC DNA]</scope>
    <source>
        <strain evidence="5">DSM 21068</strain>
    </source>
</reference>
<organism evidence="4 5">
    <name type="scientific">Chryseobacterium piscicola</name>
    <dbReference type="NCBI Taxonomy" id="551459"/>
    <lineage>
        <taxon>Bacteria</taxon>
        <taxon>Pseudomonadati</taxon>
        <taxon>Bacteroidota</taxon>
        <taxon>Flavobacteriia</taxon>
        <taxon>Flavobacteriales</taxon>
        <taxon>Weeksellaceae</taxon>
        <taxon>Chryseobacterium group</taxon>
        <taxon>Chryseobacterium</taxon>
    </lineage>
</organism>
<dbReference type="InterPro" id="IPR002376">
    <property type="entry name" value="Formyl_transf_N"/>
</dbReference>
<evidence type="ECO:0000313" key="3">
    <source>
        <dbReference type="EMBL" id="PQA96341.1"/>
    </source>
</evidence>
<dbReference type="Pfam" id="PF18216">
    <property type="entry name" value="N_formyltrans_C"/>
    <property type="match status" value="1"/>
</dbReference>
<dbReference type="SUPFAM" id="SSF53328">
    <property type="entry name" value="Formyltransferase"/>
    <property type="match status" value="1"/>
</dbReference>
<dbReference type="InterPro" id="IPR040660">
    <property type="entry name" value="N_formyltrans_C"/>
</dbReference>
<reference evidence="4" key="3">
    <citation type="submission" date="2017-01" db="EMBL/GenBank/DDBJ databases">
        <authorList>
            <person name="Mah S.A."/>
            <person name="Swanson W.J."/>
            <person name="Moy G.W."/>
            <person name="Vacquier V.D."/>
        </authorList>
    </citation>
    <scope>NUCLEOTIDE SEQUENCE [LARGE SCALE GENOMIC DNA]</scope>
    <source>
        <strain evidence="4">DSM 21068</strain>
    </source>
</reference>
<protein>
    <submittedName>
        <fullName evidence="4">Formyl transferase</fullName>
    </submittedName>
</protein>
<dbReference type="InterPro" id="IPR036477">
    <property type="entry name" value="Formyl_transf_N_sf"/>
</dbReference>
<dbReference type="AlphaFoldDB" id="A0A1N7KEV2"/>
<accession>A0A1N7KEV2</accession>
<dbReference type="NCBIfam" id="NF005755">
    <property type="entry name" value="PRK07579.1"/>
    <property type="match status" value="1"/>
</dbReference>
<keyword evidence="4" id="KW-0808">Transferase</keyword>
<dbReference type="OrthoDB" id="1092294at2"/>